<dbReference type="EMBL" id="JAAVJB010000089">
    <property type="protein sequence ID" value="NJP67125.1"/>
    <property type="molecule type" value="Genomic_DNA"/>
</dbReference>
<proteinExistence type="predicted"/>
<organism evidence="4 5">
    <name type="scientific">Streptomyces spiramenti</name>
    <dbReference type="NCBI Taxonomy" id="2720606"/>
    <lineage>
        <taxon>Bacteria</taxon>
        <taxon>Bacillati</taxon>
        <taxon>Actinomycetota</taxon>
        <taxon>Actinomycetes</taxon>
        <taxon>Kitasatosporales</taxon>
        <taxon>Streptomycetaceae</taxon>
        <taxon>Streptomyces</taxon>
    </lineage>
</organism>
<feature type="region of interest" description="Disordered" evidence="1">
    <location>
        <begin position="1"/>
        <end position="20"/>
    </location>
</feature>
<keyword evidence="2" id="KW-0472">Membrane</keyword>
<dbReference type="PROSITE" id="PS50887">
    <property type="entry name" value="GGDEF"/>
    <property type="match status" value="1"/>
</dbReference>
<comment type="caution">
    <text evidence="4">The sequence shown here is derived from an EMBL/GenBank/DDBJ whole genome shotgun (WGS) entry which is preliminary data.</text>
</comment>
<feature type="transmembrane region" description="Helical" evidence="2">
    <location>
        <begin position="201"/>
        <end position="226"/>
    </location>
</feature>
<evidence type="ECO:0000313" key="4">
    <source>
        <dbReference type="EMBL" id="NJP67125.1"/>
    </source>
</evidence>
<feature type="compositionally biased region" description="Basic and acidic residues" evidence="1">
    <location>
        <begin position="407"/>
        <end position="417"/>
    </location>
</feature>
<dbReference type="Proteomes" id="UP000746503">
    <property type="component" value="Unassembled WGS sequence"/>
</dbReference>
<feature type="transmembrane region" description="Helical" evidence="2">
    <location>
        <begin position="158"/>
        <end position="180"/>
    </location>
</feature>
<evidence type="ECO:0000256" key="2">
    <source>
        <dbReference type="SAM" id="Phobius"/>
    </source>
</evidence>
<dbReference type="SMART" id="SM00267">
    <property type="entry name" value="GGDEF"/>
    <property type="match status" value="1"/>
</dbReference>
<feature type="domain" description="GGDEF" evidence="3">
    <location>
        <begin position="276"/>
        <end position="408"/>
    </location>
</feature>
<dbReference type="PANTHER" id="PTHR46663:SF2">
    <property type="entry name" value="GGDEF DOMAIN-CONTAINING PROTEIN"/>
    <property type="match status" value="1"/>
</dbReference>
<feature type="transmembrane region" description="Helical" evidence="2">
    <location>
        <begin position="122"/>
        <end position="146"/>
    </location>
</feature>
<dbReference type="InterPro" id="IPR043128">
    <property type="entry name" value="Rev_trsase/Diguanyl_cyclase"/>
</dbReference>
<dbReference type="Gene3D" id="3.30.70.270">
    <property type="match status" value="1"/>
</dbReference>
<feature type="non-terminal residue" evidence="4">
    <location>
        <position position="424"/>
    </location>
</feature>
<reference evidence="4 5" key="1">
    <citation type="submission" date="2020-03" db="EMBL/GenBank/DDBJ databases">
        <title>Draft genome of Streptomyces sp. ventii, isolated from the Axial Seamount in the Pacific Ocean, and resequencing of the two type strains Streptomyces lonarensis strain NCL 716 and Streptomyces bohaiensis strain 11A07.</title>
        <authorList>
            <person name="Loughran R.M."/>
            <person name="Pfannmuller K.M."/>
            <person name="Wasson B.J."/>
            <person name="Deadmond M.C."/>
            <person name="Paddock B.E."/>
            <person name="Koyack M.J."/>
            <person name="Gallegos D.A."/>
            <person name="Mitchell E.A."/>
            <person name="Ushijima B."/>
            <person name="Saw J.H."/>
            <person name="Mcphail K.L."/>
            <person name="Videau P."/>
        </authorList>
    </citation>
    <scope>NUCLEOTIDE SEQUENCE [LARGE SCALE GENOMIC DNA]</scope>
    <source>
        <strain evidence="5">5675061</strain>
    </source>
</reference>
<feature type="transmembrane region" description="Helical" evidence="2">
    <location>
        <begin position="85"/>
        <end position="110"/>
    </location>
</feature>
<feature type="compositionally biased region" description="Low complexity" evidence="1">
    <location>
        <begin position="1"/>
        <end position="18"/>
    </location>
</feature>
<name>A0ABX1APX9_9ACTN</name>
<dbReference type="InterPro" id="IPR000160">
    <property type="entry name" value="GGDEF_dom"/>
</dbReference>
<keyword evidence="5" id="KW-1185">Reference proteome</keyword>
<dbReference type="InterPro" id="IPR029787">
    <property type="entry name" value="Nucleotide_cyclase"/>
</dbReference>
<accession>A0ABX1APX9</accession>
<gene>
    <name evidence="4" type="ORF">HCJ92_12670</name>
</gene>
<dbReference type="InterPro" id="IPR052163">
    <property type="entry name" value="DGC-Regulatory_Protein"/>
</dbReference>
<dbReference type="CDD" id="cd01949">
    <property type="entry name" value="GGDEF"/>
    <property type="match status" value="1"/>
</dbReference>
<protein>
    <submittedName>
        <fullName evidence="4">GGDEF domain-containing protein</fullName>
    </submittedName>
</protein>
<keyword evidence="2" id="KW-1133">Transmembrane helix</keyword>
<evidence type="ECO:0000313" key="5">
    <source>
        <dbReference type="Proteomes" id="UP000746503"/>
    </source>
</evidence>
<feature type="transmembrane region" description="Helical" evidence="2">
    <location>
        <begin position="57"/>
        <end position="73"/>
    </location>
</feature>
<dbReference type="RefSeq" id="WP_167933658.1">
    <property type="nucleotide sequence ID" value="NZ_JAAVJB010000089.1"/>
</dbReference>
<dbReference type="NCBIfam" id="TIGR00254">
    <property type="entry name" value="GGDEF"/>
    <property type="match status" value="1"/>
</dbReference>
<sequence length="424" mass="43469">MESARVGRTVGRVRSGASAPGRAPRALVQAGALAALTAALAHTLVHGQPWLPHGAAAWGLLALSVALAVPSLLPGHRTARPTGAVAPLALAGLLLHGPFAALLLALPLVLAPAVRRGRRRPALVRASCEIAALAGAAAVVTLAGLLPPGAGPWTPEQWWRTVLPALVVGGATHVLARGFLTTRCLPPTRSPASPPRPAQAAAALLAAAPLIVVVATHAPVLLPLFAPALGALDVALRSARARAADRLLDPLTGLPNRRWLIQRTRDALARAESGGGRCALVLIDLDRFRSVNDTLGHGTGDRLLLEIAERVERAAPPGAETARLGADEFGVLLPAVASVGAAHRAAREVVRAIEAPVELDGLTVVVEASAGVAVYPDHAAVRTGRGAAVPPTDPRRREPAHAPAESSRSRDSADRDAPPSPPDT</sequence>
<keyword evidence="2" id="KW-0812">Transmembrane</keyword>
<dbReference type="Pfam" id="PF00990">
    <property type="entry name" value="GGDEF"/>
    <property type="match status" value="1"/>
</dbReference>
<dbReference type="PANTHER" id="PTHR46663">
    <property type="entry name" value="DIGUANYLATE CYCLASE DGCT-RELATED"/>
    <property type="match status" value="1"/>
</dbReference>
<feature type="region of interest" description="Disordered" evidence="1">
    <location>
        <begin position="383"/>
        <end position="424"/>
    </location>
</feature>
<dbReference type="SUPFAM" id="SSF55073">
    <property type="entry name" value="Nucleotide cyclase"/>
    <property type="match status" value="1"/>
</dbReference>
<evidence type="ECO:0000259" key="3">
    <source>
        <dbReference type="PROSITE" id="PS50887"/>
    </source>
</evidence>
<evidence type="ECO:0000256" key="1">
    <source>
        <dbReference type="SAM" id="MobiDB-lite"/>
    </source>
</evidence>